<sequence length="180" mass="20553">MSFETCIVGLGGFPKYRKKKLVMDLMFWLHLSERFDGALTDNIMKIIETSIRALAGVEYLDIARKQKNISLSYRSDVTGPQKFIQVVKSTGSGRFTGVTFPKGKLSWIRDEIEQYHQSFLWSLIFTVPVFLTSMVFMYIPRLKDGLEIKVVNMLSVGEILRCVIRCNSSLNVVSTLVRTI</sequence>
<keyword evidence="1" id="KW-0479">Metal-binding</keyword>
<feature type="transmembrane region" description="Helical" evidence="2">
    <location>
        <begin position="119"/>
        <end position="139"/>
    </location>
</feature>
<organism evidence="3 4">
    <name type="scientific">Solanum tuberosum</name>
    <name type="common">Potato</name>
    <dbReference type="NCBI Taxonomy" id="4113"/>
    <lineage>
        <taxon>Eukaryota</taxon>
        <taxon>Viridiplantae</taxon>
        <taxon>Streptophyta</taxon>
        <taxon>Embryophyta</taxon>
        <taxon>Tracheophyta</taxon>
        <taxon>Spermatophyta</taxon>
        <taxon>Magnoliopsida</taxon>
        <taxon>eudicotyledons</taxon>
        <taxon>Gunneridae</taxon>
        <taxon>Pentapetalae</taxon>
        <taxon>asterids</taxon>
        <taxon>lamiids</taxon>
        <taxon>Solanales</taxon>
        <taxon>Solanaceae</taxon>
        <taxon>Solanoideae</taxon>
        <taxon>Solaneae</taxon>
        <taxon>Solanum</taxon>
    </lineage>
</organism>
<keyword evidence="2" id="KW-0812">Transmembrane</keyword>
<evidence type="ECO:0000313" key="3">
    <source>
        <dbReference type="EMBL" id="KAH0756868.1"/>
    </source>
</evidence>
<reference evidence="3 4" key="1">
    <citation type="journal article" date="2021" name="bioRxiv">
        <title>Chromosome-scale and haplotype-resolved genome assembly of a tetraploid potato cultivar.</title>
        <authorList>
            <person name="Sun H."/>
            <person name="Jiao W.-B."/>
            <person name="Krause K."/>
            <person name="Campoy J.A."/>
            <person name="Goel M."/>
            <person name="Folz-Donahue K."/>
            <person name="Kukat C."/>
            <person name="Huettel B."/>
            <person name="Schneeberger K."/>
        </authorList>
    </citation>
    <scope>NUCLEOTIDE SEQUENCE [LARGE SCALE GENOMIC DNA]</scope>
    <source>
        <strain evidence="3">SolTubOtavaFocal</strain>
        <tissue evidence="3">Leaves</tissue>
    </source>
</reference>
<name>A0ABQ7UZG3_SOLTU</name>
<dbReference type="PANTHER" id="PTHR46594:SF4">
    <property type="entry name" value="P-TYPE CATION-TRANSPORTING ATPASE"/>
    <property type="match status" value="1"/>
</dbReference>
<keyword evidence="4" id="KW-1185">Reference proteome</keyword>
<evidence type="ECO:0000256" key="2">
    <source>
        <dbReference type="SAM" id="Phobius"/>
    </source>
</evidence>
<keyword evidence="2" id="KW-1133">Transmembrane helix</keyword>
<comment type="caution">
    <text evidence="3">The sequence shown here is derived from an EMBL/GenBank/DDBJ whole genome shotgun (WGS) entry which is preliminary data.</text>
</comment>
<dbReference type="Proteomes" id="UP000826656">
    <property type="component" value="Unassembled WGS sequence"/>
</dbReference>
<protein>
    <submittedName>
        <fullName evidence="3">Uncharacterized protein</fullName>
    </submittedName>
</protein>
<proteinExistence type="predicted"/>
<gene>
    <name evidence="3" type="ORF">KY290_020361</name>
</gene>
<dbReference type="EMBL" id="JAIVGD010000015">
    <property type="protein sequence ID" value="KAH0756868.1"/>
    <property type="molecule type" value="Genomic_DNA"/>
</dbReference>
<keyword evidence="2" id="KW-0472">Membrane</keyword>
<evidence type="ECO:0000313" key="4">
    <source>
        <dbReference type="Proteomes" id="UP000826656"/>
    </source>
</evidence>
<evidence type="ECO:0000256" key="1">
    <source>
        <dbReference type="ARBA" id="ARBA00022723"/>
    </source>
</evidence>
<accession>A0ABQ7UZG3</accession>
<dbReference type="PANTHER" id="PTHR46594">
    <property type="entry name" value="P-TYPE CATION-TRANSPORTING ATPASE"/>
    <property type="match status" value="1"/>
</dbReference>